<dbReference type="InterPro" id="IPR011042">
    <property type="entry name" value="6-blade_b-propeller_TolB-like"/>
</dbReference>
<gene>
    <name evidence="5" type="ORF">FVB32_08515</name>
</gene>
<dbReference type="Gene3D" id="2.120.10.30">
    <property type="entry name" value="TolB, C-terminal domain"/>
    <property type="match status" value="1"/>
</dbReference>
<dbReference type="GO" id="GO:0000160">
    <property type="term" value="P:phosphorelay signal transduction system"/>
    <property type="evidence" value="ECO:0007669"/>
    <property type="project" value="InterPro"/>
</dbReference>
<dbReference type="InterPro" id="IPR016032">
    <property type="entry name" value="Sig_transdc_resp-reg_C-effctor"/>
</dbReference>
<dbReference type="GO" id="GO:0006355">
    <property type="term" value="P:regulation of DNA-templated transcription"/>
    <property type="evidence" value="ECO:0007669"/>
    <property type="project" value="InterPro"/>
</dbReference>
<feature type="domain" description="OmpR/PhoB-type" evidence="4">
    <location>
        <begin position="5"/>
        <end position="103"/>
    </location>
</feature>
<dbReference type="SUPFAM" id="SSF69304">
    <property type="entry name" value="Tricorn protease N-terminal domain"/>
    <property type="match status" value="1"/>
</dbReference>
<protein>
    <recommendedName>
        <fullName evidence="4">OmpR/PhoB-type domain-containing protein</fullName>
    </recommendedName>
</protein>
<dbReference type="InterPro" id="IPR036388">
    <property type="entry name" value="WH-like_DNA-bd_sf"/>
</dbReference>
<dbReference type="Proteomes" id="UP000321456">
    <property type="component" value="Unassembled WGS sequence"/>
</dbReference>
<dbReference type="EMBL" id="VRUR01000001">
    <property type="protein sequence ID" value="TXN38323.1"/>
    <property type="molecule type" value="Genomic_DNA"/>
</dbReference>
<keyword evidence="3" id="KW-1133">Transmembrane helix</keyword>
<keyword evidence="3" id="KW-0472">Membrane</keyword>
<dbReference type="AlphaFoldDB" id="A0A5C8VAC0"/>
<proteinExistence type="predicted"/>
<dbReference type="CDD" id="cd00383">
    <property type="entry name" value="trans_reg_C"/>
    <property type="match status" value="1"/>
</dbReference>
<keyword evidence="3" id="KW-0812">Transmembrane</keyword>
<dbReference type="Gene3D" id="1.10.10.10">
    <property type="entry name" value="Winged helix-like DNA-binding domain superfamily/Winged helix DNA-binding domain"/>
    <property type="match status" value="1"/>
</dbReference>
<evidence type="ECO:0000259" key="4">
    <source>
        <dbReference type="PROSITE" id="PS51755"/>
    </source>
</evidence>
<keyword evidence="1 2" id="KW-0238">DNA-binding</keyword>
<keyword evidence="6" id="KW-1185">Reference proteome</keyword>
<evidence type="ECO:0000256" key="2">
    <source>
        <dbReference type="PROSITE-ProRule" id="PRU01091"/>
    </source>
</evidence>
<name>A0A5C8VAC0_9FLAO</name>
<dbReference type="SUPFAM" id="SSF46894">
    <property type="entry name" value="C-terminal effector domain of the bipartite response regulators"/>
    <property type="match status" value="1"/>
</dbReference>
<evidence type="ECO:0000313" key="5">
    <source>
        <dbReference type="EMBL" id="TXN38323.1"/>
    </source>
</evidence>
<dbReference type="SMART" id="SM00862">
    <property type="entry name" value="Trans_reg_C"/>
    <property type="match status" value="1"/>
</dbReference>
<sequence>MGGQNIKYLITGWTIDPEALEIAKGKKRIRTQNRIVQVLVVLIEANGNVVTKEELYNKVWKGIVVTENSLNKAISELRKIFGDSRTEPKFIETIPKKGYRMLVEVKKVAISKDDIPVYVRKRKLILLFFMVSILVLLAIGQYKNLEINQQQVLSPDGEKIAYFKKGNGHSQLLVKNVVNGKVDTLVQLTKPESFALNWSPKNDKIVYNATLPQDPYYSINIMNLEDRNVLYIKFAKKEENHAFQSVPEDLDKELLFLDHRELVMGENKIHHIYLANNDTIKVLFKKALINDFNW</sequence>
<feature type="DNA-binding region" description="OmpR/PhoB-type" evidence="2">
    <location>
        <begin position="5"/>
        <end position="103"/>
    </location>
</feature>
<accession>A0A5C8VAC0</accession>
<reference evidence="5 6" key="1">
    <citation type="submission" date="2019-08" db="EMBL/GenBank/DDBJ databases">
        <title>Professor.</title>
        <authorList>
            <person name="Park J.S."/>
        </authorList>
    </citation>
    <scope>NUCLEOTIDE SEQUENCE [LARGE SCALE GENOMIC DNA]</scope>
    <source>
        <strain evidence="5 6">176CP5-101</strain>
    </source>
</reference>
<feature type="transmembrane region" description="Helical" evidence="3">
    <location>
        <begin position="124"/>
        <end position="142"/>
    </location>
</feature>
<dbReference type="RefSeq" id="WP_147743229.1">
    <property type="nucleotide sequence ID" value="NZ_VRUR01000001.1"/>
</dbReference>
<evidence type="ECO:0000256" key="3">
    <source>
        <dbReference type="SAM" id="Phobius"/>
    </source>
</evidence>
<dbReference type="PROSITE" id="PS51755">
    <property type="entry name" value="OMPR_PHOB"/>
    <property type="match status" value="1"/>
</dbReference>
<evidence type="ECO:0000313" key="6">
    <source>
        <dbReference type="Proteomes" id="UP000321456"/>
    </source>
</evidence>
<dbReference type="InterPro" id="IPR001867">
    <property type="entry name" value="OmpR/PhoB-type_DNA-bd"/>
</dbReference>
<comment type="caution">
    <text evidence="5">The sequence shown here is derived from an EMBL/GenBank/DDBJ whole genome shotgun (WGS) entry which is preliminary data.</text>
</comment>
<dbReference type="Pfam" id="PF00486">
    <property type="entry name" value="Trans_reg_C"/>
    <property type="match status" value="1"/>
</dbReference>
<evidence type="ECO:0000256" key="1">
    <source>
        <dbReference type="ARBA" id="ARBA00023125"/>
    </source>
</evidence>
<organism evidence="5 6">
    <name type="scientific">Flagellimonas hymeniacidonis</name>
    <dbReference type="NCBI Taxonomy" id="2603628"/>
    <lineage>
        <taxon>Bacteria</taxon>
        <taxon>Pseudomonadati</taxon>
        <taxon>Bacteroidota</taxon>
        <taxon>Flavobacteriia</taxon>
        <taxon>Flavobacteriales</taxon>
        <taxon>Flavobacteriaceae</taxon>
        <taxon>Flagellimonas</taxon>
    </lineage>
</organism>
<dbReference type="GO" id="GO:0003677">
    <property type="term" value="F:DNA binding"/>
    <property type="evidence" value="ECO:0007669"/>
    <property type="project" value="UniProtKB-UniRule"/>
</dbReference>